<accession>A0A415E6F6</accession>
<evidence type="ECO:0000256" key="1">
    <source>
        <dbReference type="SAM" id="Phobius"/>
    </source>
</evidence>
<organism evidence="2 3">
    <name type="scientific">Emergencia timonensis</name>
    <dbReference type="NCBI Taxonomy" id="1776384"/>
    <lineage>
        <taxon>Bacteria</taxon>
        <taxon>Bacillati</taxon>
        <taxon>Bacillota</taxon>
        <taxon>Clostridia</taxon>
        <taxon>Peptostreptococcales</taxon>
        <taxon>Anaerovoracaceae</taxon>
        <taxon>Emergencia</taxon>
    </lineage>
</organism>
<evidence type="ECO:0000313" key="2">
    <source>
        <dbReference type="EMBL" id="RHJ89299.1"/>
    </source>
</evidence>
<name>A0A415E6F6_9FIRM</name>
<dbReference type="AlphaFoldDB" id="A0A415E6F6"/>
<comment type="caution">
    <text evidence="2">The sequence shown here is derived from an EMBL/GenBank/DDBJ whole genome shotgun (WGS) entry which is preliminary data.</text>
</comment>
<dbReference type="STRING" id="1776384.GCA_900086585_02602"/>
<dbReference type="EMBL" id="QRMS01000001">
    <property type="protein sequence ID" value="RHJ89299.1"/>
    <property type="molecule type" value="Genomic_DNA"/>
</dbReference>
<protein>
    <submittedName>
        <fullName evidence="2">Uncharacterized protein</fullName>
    </submittedName>
</protein>
<evidence type="ECO:0000313" key="3">
    <source>
        <dbReference type="Proteomes" id="UP000284841"/>
    </source>
</evidence>
<keyword evidence="1" id="KW-1133">Transmembrane helix</keyword>
<sequence length="95" mass="10155">MEKRRYDNTANFGDLLLSVLSFLPGTTLIGLAATANVALTASAKKEIKAAGYYSKFVTISWGGGAEQGTYAYGWKTHPKCTVTGVTKIKSVKYGV</sequence>
<keyword evidence="3" id="KW-1185">Reference proteome</keyword>
<gene>
    <name evidence="2" type="ORF">DW099_01615</name>
</gene>
<keyword evidence="1" id="KW-0812">Transmembrane</keyword>
<reference evidence="2 3" key="1">
    <citation type="submission" date="2018-08" db="EMBL/GenBank/DDBJ databases">
        <title>A genome reference for cultivated species of the human gut microbiota.</title>
        <authorList>
            <person name="Zou Y."/>
            <person name="Xue W."/>
            <person name="Luo G."/>
        </authorList>
    </citation>
    <scope>NUCLEOTIDE SEQUENCE [LARGE SCALE GENOMIC DNA]</scope>
    <source>
        <strain evidence="2 3">AM07-24</strain>
    </source>
</reference>
<dbReference type="Proteomes" id="UP000284841">
    <property type="component" value="Unassembled WGS sequence"/>
</dbReference>
<proteinExistence type="predicted"/>
<dbReference type="RefSeq" id="WP_118333397.1">
    <property type="nucleotide sequence ID" value="NZ_AP025567.1"/>
</dbReference>
<feature type="transmembrane region" description="Helical" evidence="1">
    <location>
        <begin position="15"/>
        <end position="39"/>
    </location>
</feature>
<keyword evidence="1" id="KW-0472">Membrane</keyword>